<protein>
    <submittedName>
        <fullName evidence="1">Uncharacterized protein</fullName>
    </submittedName>
</protein>
<dbReference type="EMBL" id="JBIYDN010000023">
    <property type="protein sequence ID" value="MFK4446105.1"/>
    <property type="molecule type" value="Genomic_DNA"/>
</dbReference>
<reference evidence="1 2" key="2">
    <citation type="submission" date="2024-11" db="EMBL/GenBank/DDBJ databases">
        <title>Using genomics to understand microbial adaptation to soil warming.</title>
        <authorList>
            <person name="Deangelis K.M. PhD."/>
        </authorList>
    </citation>
    <scope>NUCLEOTIDE SEQUENCE [LARGE SCALE GENOMIC DNA]</scope>
    <source>
        <strain evidence="1 2">GAS97</strain>
    </source>
</reference>
<gene>
    <name evidence="1" type="ORF">ABH943_006137</name>
</gene>
<evidence type="ECO:0000313" key="2">
    <source>
        <dbReference type="Proteomes" id="UP001620514"/>
    </source>
</evidence>
<name>A0ABW8MQX8_9BURK</name>
<organism evidence="1 2">
    <name type="scientific">Caballeronia udeis</name>
    <dbReference type="NCBI Taxonomy" id="1232866"/>
    <lineage>
        <taxon>Bacteria</taxon>
        <taxon>Pseudomonadati</taxon>
        <taxon>Pseudomonadota</taxon>
        <taxon>Betaproteobacteria</taxon>
        <taxon>Burkholderiales</taxon>
        <taxon>Burkholderiaceae</taxon>
        <taxon>Caballeronia</taxon>
    </lineage>
</organism>
<accession>A0ABW8MQX8</accession>
<keyword evidence="2" id="KW-1185">Reference proteome</keyword>
<dbReference type="Proteomes" id="UP001620514">
    <property type="component" value="Unassembled WGS sequence"/>
</dbReference>
<reference evidence="1 2" key="1">
    <citation type="submission" date="2024-10" db="EMBL/GenBank/DDBJ databases">
        <authorList>
            <person name="Deangelis K."/>
            <person name="Huntemann M."/>
            <person name="Clum A."/>
            <person name="Wang J."/>
            <person name="Palaniappan K."/>
            <person name="Ritter S."/>
            <person name="Chen I.-M."/>
            <person name="Stamatis D."/>
            <person name="Reddy T."/>
            <person name="O'Malley R."/>
            <person name="Daum C."/>
            <person name="Ng V."/>
            <person name="Ivanova N."/>
            <person name="Kyrpides N."/>
            <person name="Woyke T."/>
        </authorList>
    </citation>
    <scope>NUCLEOTIDE SEQUENCE [LARGE SCALE GENOMIC DNA]</scope>
    <source>
        <strain evidence="1 2">GAS97</strain>
    </source>
</reference>
<comment type="caution">
    <text evidence="1">The sequence shown here is derived from an EMBL/GenBank/DDBJ whole genome shotgun (WGS) entry which is preliminary data.</text>
</comment>
<proteinExistence type="predicted"/>
<dbReference type="RefSeq" id="WP_404611030.1">
    <property type="nucleotide sequence ID" value="NZ_JBIYDN010000023.1"/>
</dbReference>
<evidence type="ECO:0000313" key="1">
    <source>
        <dbReference type="EMBL" id="MFK4446105.1"/>
    </source>
</evidence>
<sequence length="71" mass="8079">MQIYVEPLPKGRWGPIDGYALEYSDGTKMANQVFRSEKLAVSEVKLRGCKPLLAKVRITDKRDATHWEATD</sequence>